<evidence type="ECO:0000313" key="2">
    <source>
        <dbReference type="EMBL" id="PWK27297.1"/>
    </source>
</evidence>
<evidence type="ECO:0000259" key="1">
    <source>
        <dbReference type="Pfam" id="PF18480"/>
    </source>
</evidence>
<dbReference type="EMBL" id="QGGO01000007">
    <property type="protein sequence ID" value="PWK27297.1"/>
    <property type="molecule type" value="Genomic_DNA"/>
</dbReference>
<sequence>MKFLLDAHLPPSLKKVFLDRGFDTIHTLDLPLQNDTDDSTINRIVTEQERILITKDDDFYDTFIIKQIPVKLVLVKTGNISKNDLKELFEVNLDRIITLLDDNDLLILTKKTLFGYNQ</sequence>
<feature type="domain" description="DUF5615" evidence="1">
    <location>
        <begin position="1"/>
        <end position="110"/>
    </location>
</feature>
<dbReference type="Pfam" id="PF18480">
    <property type="entry name" value="DUF5615"/>
    <property type="match status" value="1"/>
</dbReference>
<gene>
    <name evidence="2" type="ORF">LV89_01610</name>
</gene>
<dbReference type="Proteomes" id="UP000245489">
    <property type="component" value="Unassembled WGS sequence"/>
</dbReference>
<reference evidence="2 3" key="1">
    <citation type="submission" date="2018-05" db="EMBL/GenBank/DDBJ databases">
        <title>Genomic Encyclopedia of Archaeal and Bacterial Type Strains, Phase II (KMG-II): from individual species to whole genera.</title>
        <authorList>
            <person name="Goeker M."/>
        </authorList>
    </citation>
    <scope>NUCLEOTIDE SEQUENCE [LARGE SCALE GENOMIC DNA]</scope>
    <source>
        <strain evidence="2 3">DSM 22214</strain>
    </source>
</reference>
<dbReference type="InterPro" id="IPR041049">
    <property type="entry name" value="DUF5615"/>
</dbReference>
<evidence type="ECO:0000313" key="3">
    <source>
        <dbReference type="Proteomes" id="UP000245489"/>
    </source>
</evidence>
<dbReference type="OrthoDB" id="27473at2"/>
<keyword evidence="3" id="KW-1185">Reference proteome</keyword>
<dbReference type="RefSeq" id="WP_109742374.1">
    <property type="nucleotide sequence ID" value="NZ_QGGO01000007.1"/>
</dbReference>
<dbReference type="AlphaFoldDB" id="A0A316EAZ0"/>
<accession>A0A316EAZ0</accession>
<protein>
    <submittedName>
        <fullName evidence="2">Putative nuclease of predicted toxin-antitoxin system</fullName>
    </submittedName>
</protein>
<proteinExistence type="predicted"/>
<comment type="caution">
    <text evidence="2">The sequence shown here is derived from an EMBL/GenBank/DDBJ whole genome shotgun (WGS) entry which is preliminary data.</text>
</comment>
<organism evidence="2 3">
    <name type="scientific">Arcicella aurantiaca</name>
    <dbReference type="NCBI Taxonomy" id="591202"/>
    <lineage>
        <taxon>Bacteria</taxon>
        <taxon>Pseudomonadati</taxon>
        <taxon>Bacteroidota</taxon>
        <taxon>Cytophagia</taxon>
        <taxon>Cytophagales</taxon>
        <taxon>Flectobacillaceae</taxon>
        <taxon>Arcicella</taxon>
    </lineage>
</organism>
<name>A0A316EAZ0_9BACT</name>